<dbReference type="Gene3D" id="2.60.200.20">
    <property type="match status" value="1"/>
</dbReference>
<dbReference type="InterPro" id="IPR008984">
    <property type="entry name" value="SMAD_FHA_dom_sf"/>
</dbReference>
<evidence type="ECO:0000256" key="1">
    <source>
        <dbReference type="SAM" id="MobiDB-lite"/>
    </source>
</evidence>
<reference evidence="4" key="1">
    <citation type="submission" date="2020-10" db="EMBL/GenBank/DDBJ databases">
        <authorList>
            <person name="Gilroy R."/>
        </authorList>
    </citation>
    <scope>NUCLEOTIDE SEQUENCE</scope>
    <source>
        <strain evidence="4">CHK184-25365</strain>
    </source>
</reference>
<dbReference type="InterPro" id="IPR000253">
    <property type="entry name" value="FHA_dom"/>
</dbReference>
<dbReference type="PROSITE" id="PS50006">
    <property type="entry name" value="FHA_DOMAIN"/>
    <property type="match status" value="1"/>
</dbReference>
<evidence type="ECO:0000256" key="2">
    <source>
        <dbReference type="SAM" id="Phobius"/>
    </source>
</evidence>
<comment type="caution">
    <text evidence="4">The sequence shown here is derived from an EMBL/GenBank/DDBJ whole genome shotgun (WGS) entry which is preliminary data.</text>
</comment>
<gene>
    <name evidence="4" type="ORF">IAB36_00825</name>
</gene>
<dbReference type="AlphaFoldDB" id="A0A9D1AJJ7"/>
<feature type="transmembrane region" description="Helical" evidence="2">
    <location>
        <begin position="162"/>
        <end position="189"/>
    </location>
</feature>
<organism evidence="4 5">
    <name type="scientific">Candidatus Egerieicola pullicola</name>
    <dbReference type="NCBI Taxonomy" id="2840775"/>
    <lineage>
        <taxon>Bacteria</taxon>
        <taxon>Bacillati</taxon>
        <taxon>Bacillota</taxon>
        <taxon>Clostridia</taxon>
        <taxon>Eubacteriales</taxon>
        <taxon>Oscillospiraceae</taxon>
        <taxon>Oscillospiraceae incertae sedis</taxon>
        <taxon>Candidatus Egerieicola</taxon>
    </lineage>
</organism>
<keyword evidence="2" id="KW-1133">Transmembrane helix</keyword>
<feature type="transmembrane region" description="Helical" evidence="2">
    <location>
        <begin position="279"/>
        <end position="302"/>
    </location>
</feature>
<dbReference type="EMBL" id="DVGY01000020">
    <property type="protein sequence ID" value="HIR40361.1"/>
    <property type="molecule type" value="Genomic_DNA"/>
</dbReference>
<sequence>MAFCTHCGAENQPGAAFCTKCGQPMAAQPQPAQPAAQPGPSAQQPVQQPAYQQTYTAPAAPRQPMKLELMSLIAGGLLILGGLLGLIFTCVMNPFYDLATGFGILNRYGAGNAIGGLSVWASIALILVWITPMLYGAAELLNGLLFYKKSRVTATLMQIGNYVNLGVLAHGFLVSFIYLICVIVFMVSYSHVLDGSPLPAMLIHCILALLLLAALVLLSLKNLRAQKQAVFSYHQHQMGYATAPMDSKLKTQPLALGIGSLIFGILSFFFCGFCDLGMGYAVAAFIMSLVLAAGYFFGFLSFNSISAQVAGQKAPDYKAAFDKMMQQNANKYVPTAAPAQEAQSPVQAAQPAQAAPQAEAQGFVRTAAGVRYPVGGQEIRLGSDPAQSGVQLSDPTGRISPVHCGIRFEKNQYLLVDYSATGTVVNGMRLTQGQPTYALPGSTVVLGESVTLTLE</sequence>
<proteinExistence type="predicted"/>
<feature type="transmembrane region" description="Helical" evidence="2">
    <location>
        <begin position="116"/>
        <end position="141"/>
    </location>
</feature>
<dbReference type="Pfam" id="PF13240">
    <property type="entry name" value="Zn_Ribbon_1"/>
    <property type="match status" value="1"/>
</dbReference>
<feature type="region of interest" description="Disordered" evidence="1">
    <location>
        <begin position="29"/>
        <end position="48"/>
    </location>
</feature>
<reference evidence="4" key="2">
    <citation type="journal article" date="2021" name="PeerJ">
        <title>Extensive microbial diversity within the chicken gut microbiome revealed by metagenomics and culture.</title>
        <authorList>
            <person name="Gilroy R."/>
            <person name="Ravi A."/>
            <person name="Getino M."/>
            <person name="Pursley I."/>
            <person name="Horton D.L."/>
            <person name="Alikhan N.F."/>
            <person name="Baker D."/>
            <person name="Gharbi K."/>
            <person name="Hall N."/>
            <person name="Watson M."/>
            <person name="Adriaenssens E.M."/>
            <person name="Foster-Nyarko E."/>
            <person name="Jarju S."/>
            <person name="Secka A."/>
            <person name="Antonio M."/>
            <person name="Oren A."/>
            <person name="Chaudhuri R.R."/>
            <person name="La Ragione R."/>
            <person name="Hildebrand F."/>
            <person name="Pallen M.J."/>
        </authorList>
    </citation>
    <scope>NUCLEOTIDE SEQUENCE</scope>
    <source>
        <strain evidence="4">CHK184-25365</strain>
    </source>
</reference>
<dbReference type="SUPFAM" id="SSF49879">
    <property type="entry name" value="SMAD/FHA domain"/>
    <property type="match status" value="1"/>
</dbReference>
<evidence type="ECO:0000313" key="4">
    <source>
        <dbReference type="EMBL" id="HIR40361.1"/>
    </source>
</evidence>
<evidence type="ECO:0000259" key="3">
    <source>
        <dbReference type="PROSITE" id="PS50006"/>
    </source>
</evidence>
<protein>
    <submittedName>
        <fullName evidence="4">Zinc-ribbon domain-containing protein</fullName>
    </submittedName>
</protein>
<feature type="transmembrane region" description="Helical" evidence="2">
    <location>
        <begin position="201"/>
        <end position="220"/>
    </location>
</feature>
<dbReference type="Pfam" id="PF00498">
    <property type="entry name" value="FHA"/>
    <property type="match status" value="1"/>
</dbReference>
<dbReference type="Proteomes" id="UP000886749">
    <property type="component" value="Unassembled WGS sequence"/>
</dbReference>
<dbReference type="InterPro" id="IPR026870">
    <property type="entry name" value="Zinc_ribbon_dom"/>
</dbReference>
<feature type="transmembrane region" description="Helical" evidence="2">
    <location>
        <begin position="72"/>
        <end position="96"/>
    </location>
</feature>
<evidence type="ECO:0000313" key="5">
    <source>
        <dbReference type="Proteomes" id="UP000886749"/>
    </source>
</evidence>
<dbReference type="SMART" id="SM00240">
    <property type="entry name" value="FHA"/>
    <property type="match status" value="1"/>
</dbReference>
<accession>A0A9D1AJJ7</accession>
<feature type="domain" description="FHA" evidence="3">
    <location>
        <begin position="379"/>
        <end position="430"/>
    </location>
</feature>
<dbReference type="CDD" id="cd00060">
    <property type="entry name" value="FHA"/>
    <property type="match status" value="1"/>
</dbReference>
<keyword evidence="2" id="KW-0812">Transmembrane</keyword>
<feature type="transmembrane region" description="Helical" evidence="2">
    <location>
        <begin position="254"/>
        <end position="273"/>
    </location>
</feature>
<name>A0A9D1AJJ7_9FIRM</name>
<keyword evidence="2" id="KW-0472">Membrane</keyword>